<accession>A0A9P4YCI1</accession>
<name>A0A9P4YCI1_CRYP1</name>
<dbReference type="EMBL" id="MU032344">
    <property type="protein sequence ID" value="KAF3770145.1"/>
    <property type="molecule type" value="Genomic_DNA"/>
</dbReference>
<dbReference type="GeneID" id="63833500"/>
<keyword evidence="2" id="KW-1185">Reference proteome</keyword>
<evidence type="ECO:0000313" key="1">
    <source>
        <dbReference type="EMBL" id="KAF3770145.1"/>
    </source>
</evidence>
<evidence type="ECO:0000313" key="2">
    <source>
        <dbReference type="Proteomes" id="UP000803844"/>
    </source>
</evidence>
<dbReference type="RefSeq" id="XP_040781106.1">
    <property type="nucleotide sequence ID" value="XM_040916371.1"/>
</dbReference>
<dbReference type="Proteomes" id="UP000803844">
    <property type="component" value="Unassembled WGS sequence"/>
</dbReference>
<reference evidence="1" key="1">
    <citation type="journal article" date="2020" name="Phytopathology">
        <title>Genome sequence of the chestnut blight fungus Cryphonectria parasitica EP155: A fundamental resource for an archetypical invasive plant pathogen.</title>
        <authorList>
            <person name="Crouch J.A."/>
            <person name="Dawe A."/>
            <person name="Aerts A."/>
            <person name="Barry K."/>
            <person name="Churchill A.C.L."/>
            <person name="Grimwood J."/>
            <person name="Hillman B."/>
            <person name="Milgroom M.G."/>
            <person name="Pangilinan J."/>
            <person name="Smith M."/>
            <person name="Salamov A."/>
            <person name="Schmutz J."/>
            <person name="Yadav J."/>
            <person name="Grigoriev I.V."/>
            <person name="Nuss D."/>
        </authorList>
    </citation>
    <scope>NUCLEOTIDE SEQUENCE</scope>
    <source>
        <strain evidence="1">EP155</strain>
    </source>
</reference>
<comment type="caution">
    <text evidence="1">The sequence shown here is derived from an EMBL/GenBank/DDBJ whole genome shotgun (WGS) entry which is preliminary data.</text>
</comment>
<sequence length="310" mass="35287">MSNNPSIRSRSSDASVWTTDGRWNVPKLLELSDLVRSALSKGANLSSQKLEELNFVLDMLLVDKLDEEHKITFSVIQRARLDKLLADMLRAHDKEATAVPLGDNAIETGLRSETETASSLQRCWQSRFESDYLAIDKYRYEDLMSGSLRDMVWSATASDGLGVWIPKEVIEISEVEGNATFFPGQYKIHSWSIKLNMASEVYTLRLTLERLPGQTPMEKITTIPKPSQLDEWLLYEQLERDHIRQTEGQIKLDDWTIARNVERIERDEWRRSREFRITMCEGIKEGSAGAQCPVVYAVGGIGSEWSPSKA</sequence>
<dbReference type="OrthoDB" id="3244603at2759"/>
<organism evidence="1 2">
    <name type="scientific">Cryphonectria parasitica (strain ATCC 38755 / EP155)</name>
    <dbReference type="NCBI Taxonomy" id="660469"/>
    <lineage>
        <taxon>Eukaryota</taxon>
        <taxon>Fungi</taxon>
        <taxon>Dikarya</taxon>
        <taxon>Ascomycota</taxon>
        <taxon>Pezizomycotina</taxon>
        <taxon>Sordariomycetes</taxon>
        <taxon>Sordariomycetidae</taxon>
        <taxon>Diaporthales</taxon>
        <taxon>Cryphonectriaceae</taxon>
        <taxon>Cryphonectria-Endothia species complex</taxon>
        <taxon>Cryphonectria</taxon>
    </lineage>
</organism>
<protein>
    <submittedName>
        <fullName evidence="1">Uncharacterized protein</fullName>
    </submittedName>
</protein>
<proteinExistence type="predicted"/>
<dbReference type="AlphaFoldDB" id="A0A9P4YCI1"/>
<gene>
    <name evidence="1" type="ORF">M406DRAFT_245904</name>
</gene>